<reference evidence="12" key="1">
    <citation type="submission" date="2020-04" db="EMBL/GenBank/DDBJ databases">
        <authorList>
            <person name="Kittiwongwattana C."/>
        </authorList>
    </citation>
    <scope>NUCLEOTIDE SEQUENCE [LARGE SCALE GENOMIC DNA]</scope>
    <source>
        <strain evidence="12">1310</strain>
    </source>
</reference>
<comment type="similarity">
    <text evidence="2">Belongs to the ABC-4 integral membrane protein family. LolC/E subfamily.</text>
</comment>
<keyword evidence="13" id="KW-1185">Reference proteome</keyword>
<evidence type="ECO:0000313" key="12">
    <source>
        <dbReference type="Proteomes" id="UP000502421"/>
    </source>
</evidence>
<dbReference type="PANTHER" id="PTHR30489">
    <property type="entry name" value="LIPOPROTEIN-RELEASING SYSTEM TRANSMEMBRANE PROTEIN LOLE"/>
    <property type="match status" value="1"/>
</dbReference>
<feature type="transmembrane region" description="Helical" evidence="7">
    <location>
        <begin position="309"/>
        <end position="339"/>
    </location>
</feature>
<feature type="domain" description="ABC3 transporter permease C-terminal" evidence="8">
    <location>
        <begin position="272"/>
        <end position="399"/>
    </location>
</feature>
<dbReference type="GO" id="GO:0044874">
    <property type="term" value="P:lipoprotein localization to outer membrane"/>
    <property type="evidence" value="ECO:0007669"/>
    <property type="project" value="TreeGrafter"/>
</dbReference>
<evidence type="ECO:0000313" key="11">
    <source>
        <dbReference type="EMBL" id="QJB38457.1"/>
    </source>
</evidence>
<protein>
    <submittedName>
        <fullName evidence="10">ABC transporter permease</fullName>
    </submittedName>
</protein>
<dbReference type="Pfam" id="PF12704">
    <property type="entry name" value="MacB_PCD"/>
    <property type="match status" value="1"/>
</dbReference>
<evidence type="ECO:0000256" key="3">
    <source>
        <dbReference type="ARBA" id="ARBA00022475"/>
    </source>
</evidence>
<dbReference type="EMBL" id="CP051204">
    <property type="protein sequence ID" value="QJB38457.1"/>
    <property type="molecule type" value="Genomic_DNA"/>
</dbReference>
<evidence type="ECO:0000256" key="4">
    <source>
        <dbReference type="ARBA" id="ARBA00022692"/>
    </source>
</evidence>
<evidence type="ECO:0000256" key="5">
    <source>
        <dbReference type="ARBA" id="ARBA00022989"/>
    </source>
</evidence>
<dbReference type="GO" id="GO:0098797">
    <property type="term" value="C:plasma membrane protein complex"/>
    <property type="evidence" value="ECO:0007669"/>
    <property type="project" value="TreeGrafter"/>
</dbReference>
<keyword evidence="3" id="KW-1003">Cell membrane</keyword>
<dbReference type="PANTHER" id="PTHR30489:SF0">
    <property type="entry name" value="LIPOPROTEIN-RELEASING SYSTEM TRANSMEMBRANE PROTEIN LOLE"/>
    <property type="match status" value="1"/>
</dbReference>
<evidence type="ECO:0000259" key="8">
    <source>
        <dbReference type="Pfam" id="PF02687"/>
    </source>
</evidence>
<feature type="transmembrane region" description="Helical" evidence="7">
    <location>
        <begin position="372"/>
        <end position="395"/>
    </location>
</feature>
<evidence type="ECO:0000256" key="7">
    <source>
        <dbReference type="SAM" id="Phobius"/>
    </source>
</evidence>
<dbReference type="InterPro" id="IPR051447">
    <property type="entry name" value="Lipoprotein-release_system"/>
</dbReference>
<evidence type="ECO:0000256" key="1">
    <source>
        <dbReference type="ARBA" id="ARBA00004651"/>
    </source>
</evidence>
<name>A0AAE7D7R5_9BACT</name>
<organism evidence="10 12">
    <name type="scientific">Chitinophaga oryzae</name>
    <dbReference type="NCBI Taxonomy" id="2725414"/>
    <lineage>
        <taxon>Bacteria</taxon>
        <taxon>Pseudomonadati</taxon>
        <taxon>Bacteroidota</taxon>
        <taxon>Chitinophagia</taxon>
        <taxon>Chitinophagales</taxon>
        <taxon>Chitinophagaceae</taxon>
        <taxon>Chitinophaga</taxon>
    </lineage>
</organism>
<dbReference type="AlphaFoldDB" id="A0AAE7D7R5"/>
<accession>A0AAE7D7R5</accession>
<reference evidence="10" key="2">
    <citation type="submission" date="2020-09" db="EMBL/GenBank/DDBJ databases">
        <authorList>
            <person name="Kittiwongwattana C."/>
        </authorList>
    </citation>
    <scope>NUCLEOTIDE SEQUENCE</scope>
    <source>
        <strain evidence="11">1303</strain>
        <strain evidence="10">1310</strain>
    </source>
</reference>
<dbReference type="KEGG" id="coy:HF329_11820"/>
<dbReference type="Proteomes" id="UP000502421">
    <property type="component" value="Chromosome"/>
</dbReference>
<feature type="transmembrane region" description="Helical" evidence="7">
    <location>
        <begin position="268"/>
        <end position="288"/>
    </location>
</feature>
<comment type="subcellular location">
    <subcellularLocation>
        <location evidence="1">Cell membrane</location>
        <topology evidence="1">Multi-pass membrane protein</topology>
    </subcellularLocation>
</comment>
<gene>
    <name evidence="11" type="ORF">HF324_11495</name>
    <name evidence="10" type="ORF">HF329_11820</name>
</gene>
<dbReference type="EMBL" id="CP051205">
    <property type="protein sequence ID" value="QJB31979.1"/>
    <property type="molecule type" value="Genomic_DNA"/>
</dbReference>
<evidence type="ECO:0000256" key="2">
    <source>
        <dbReference type="ARBA" id="ARBA00005236"/>
    </source>
</evidence>
<proteinExistence type="inferred from homology"/>
<evidence type="ECO:0000259" key="9">
    <source>
        <dbReference type="Pfam" id="PF12704"/>
    </source>
</evidence>
<evidence type="ECO:0000256" key="6">
    <source>
        <dbReference type="ARBA" id="ARBA00023136"/>
    </source>
</evidence>
<dbReference type="Proteomes" id="UP000503144">
    <property type="component" value="Chromosome"/>
</dbReference>
<sequence>MWLIKMAWRNMWRNSSRTVITMAAIFFAVILSVTASSLKDGIFGNLVKNVVSFYTGYVQVHKRGFWEEQVLDNCFRSSLQTEQQILSRRNVTAIAARLEGFVLASSVDNTKGSMVAGIDPEKENAITSLKKKVIQGSYLRDTDHAVLLSKGLAARLKLKTNDTVILIGQGYHGATAAGKYLVKGIVRFGSPDLNDRSLFMPLAVAQEFYGADSMITSYVLSLKNTKKLQATCSELGAELGPAFEVMSWEEMMPEVKQHIQTDSNNMKYVQGILYLLICFGIFGTLLMMMVERKFEMGMLVSIGMNKGKLIVLLLCESMFTVLVGCLLGICVSIPLIYYLNRHPIRIGGETAKAYERFGFEAVFPTSTAASIFIYQGVVVLIIGLLLSLYPVYKVFRLDPVTAMKRL</sequence>
<dbReference type="InterPro" id="IPR025857">
    <property type="entry name" value="MacB_PCD"/>
</dbReference>
<evidence type="ECO:0000313" key="13">
    <source>
        <dbReference type="Proteomes" id="UP000503144"/>
    </source>
</evidence>
<keyword evidence="6 7" id="KW-0472">Membrane</keyword>
<keyword evidence="5 7" id="KW-1133">Transmembrane helix</keyword>
<dbReference type="RefSeq" id="WP_168804235.1">
    <property type="nucleotide sequence ID" value="NZ_CP051204.2"/>
</dbReference>
<dbReference type="Pfam" id="PF02687">
    <property type="entry name" value="FtsX"/>
    <property type="match status" value="1"/>
</dbReference>
<feature type="domain" description="MacB-like periplasmic core" evidence="9">
    <location>
        <begin position="18"/>
        <end position="230"/>
    </location>
</feature>
<keyword evidence="4 7" id="KW-0812">Transmembrane</keyword>
<dbReference type="InterPro" id="IPR003838">
    <property type="entry name" value="ABC3_permease_C"/>
</dbReference>
<evidence type="ECO:0000313" key="10">
    <source>
        <dbReference type="EMBL" id="QJB31979.1"/>
    </source>
</evidence>